<dbReference type="GO" id="GO:0050660">
    <property type="term" value="F:flavin adenine dinucleotide binding"/>
    <property type="evidence" value="ECO:0007669"/>
    <property type="project" value="TreeGrafter"/>
</dbReference>
<sequence>MTERVAGVTGARALVETAAAAGVEVCFANPGTTEMPLVTALDEVSAVRPVLGLFEGVCTGAADGYARIAGKPAMTLLHLGPGFANGIANLHNARRANSPVLNVVGDHSSWHLPYDAPLTSDIVSLATPVSGWVGTIDSAARTSEVTVEALAAAMTPPGCGATLIVPADFQQATVTEPLAAVPPPQAPAPFATGRIERIAKRLRDGSRSVLLLGAETLTARGQRAAQRISEATGAKLYSETFPATAERGGGLPDLDRLPYFPEVAVKALADAETVVLAGAQEPVAYFGYAGVPSLLAEPGSVRILAEPGEDGVAALEELAEALGATNASTRRREPDIQDGLPDGPLTPTSIGRIVSALLPENAVVSVEGGTCGYPFFTASAHAARHTTLTNTGGAIGQGLPAALGAAIAAPERQVIALQSDGSAQYTIQALWTMAREQADVVTLIASNRSYSILRTELNRHGGSPSGPASASLTSLDHPPLNWPALAAGYGVPGQRAETGDELARALRQALTAGGPQLIEMVL</sequence>
<organism evidence="5 6">
    <name type="scientific">Streptomyces bathyalis</name>
    <dbReference type="NCBI Taxonomy" id="2710756"/>
    <lineage>
        <taxon>Bacteria</taxon>
        <taxon>Bacillati</taxon>
        <taxon>Actinomycetota</taxon>
        <taxon>Actinomycetes</taxon>
        <taxon>Kitasatosporales</taxon>
        <taxon>Streptomycetaceae</taxon>
        <taxon>Streptomyces</taxon>
    </lineage>
</organism>
<dbReference type="PANTHER" id="PTHR18968">
    <property type="entry name" value="THIAMINE PYROPHOSPHATE ENZYMES"/>
    <property type="match status" value="1"/>
</dbReference>
<proteinExistence type="inferred from homology"/>
<protein>
    <submittedName>
        <fullName evidence="5">Acetolactate synthase large subunit</fullName>
    </submittedName>
</protein>
<comment type="similarity">
    <text evidence="1">Belongs to the TPP enzyme family.</text>
</comment>
<dbReference type="Proteomes" id="UP000595046">
    <property type="component" value="Chromosome"/>
</dbReference>
<dbReference type="Pfam" id="PF02776">
    <property type="entry name" value="TPP_enzyme_N"/>
    <property type="match status" value="1"/>
</dbReference>
<evidence type="ECO:0000313" key="5">
    <source>
        <dbReference type="EMBL" id="QPP05291.1"/>
    </source>
</evidence>
<evidence type="ECO:0000256" key="2">
    <source>
        <dbReference type="ARBA" id="ARBA00023052"/>
    </source>
</evidence>
<evidence type="ECO:0000259" key="3">
    <source>
        <dbReference type="Pfam" id="PF02775"/>
    </source>
</evidence>
<dbReference type="EMBL" id="CP048882">
    <property type="protein sequence ID" value="QPP05291.1"/>
    <property type="molecule type" value="Genomic_DNA"/>
</dbReference>
<evidence type="ECO:0000259" key="4">
    <source>
        <dbReference type="Pfam" id="PF02776"/>
    </source>
</evidence>
<dbReference type="CDD" id="cd07035">
    <property type="entry name" value="TPP_PYR_POX_like"/>
    <property type="match status" value="1"/>
</dbReference>
<evidence type="ECO:0000256" key="1">
    <source>
        <dbReference type="ARBA" id="ARBA00007812"/>
    </source>
</evidence>
<dbReference type="InterPro" id="IPR029061">
    <property type="entry name" value="THDP-binding"/>
</dbReference>
<dbReference type="GO" id="GO:0030976">
    <property type="term" value="F:thiamine pyrophosphate binding"/>
    <property type="evidence" value="ECO:0007669"/>
    <property type="project" value="InterPro"/>
</dbReference>
<dbReference type="CDD" id="cd02002">
    <property type="entry name" value="TPP_BFDC"/>
    <property type="match status" value="1"/>
</dbReference>
<name>A0A7T1WQK6_9ACTN</name>
<dbReference type="GO" id="GO:0000287">
    <property type="term" value="F:magnesium ion binding"/>
    <property type="evidence" value="ECO:0007669"/>
    <property type="project" value="UniProtKB-ARBA"/>
</dbReference>
<dbReference type="NCBIfam" id="NF005760">
    <property type="entry name" value="PRK07586.1"/>
    <property type="match status" value="1"/>
</dbReference>
<feature type="domain" description="Thiamine pyrophosphate enzyme N-terminal TPP-binding" evidence="4">
    <location>
        <begin position="9"/>
        <end position="112"/>
    </location>
</feature>
<dbReference type="InterPro" id="IPR011766">
    <property type="entry name" value="TPP_enzyme_TPP-bd"/>
</dbReference>
<dbReference type="InterPro" id="IPR045229">
    <property type="entry name" value="TPP_enz"/>
</dbReference>
<keyword evidence="6" id="KW-1185">Reference proteome</keyword>
<dbReference type="InterPro" id="IPR012001">
    <property type="entry name" value="Thiamin_PyroP_enz_TPP-bd_dom"/>
</dbReference>
<dbReference type="AlphaFoldDB" id="A0A7T1WQK6"/>
<gene>
    <name evidence="5" type="ORF">G4Z16_01560</name>
</gene>
<feature type="domain" description="Thiamine pyrophosphate enzyme TPP-binding" evidence="3">
    <location>
        <begin position="383"/>
        <end position="519"/>
    </location>
</feature>
<reference evidence="6" key="1">
    <citation type="submission" date="2020-02" db="EMBL/GenBank/DDBJ databases">
        <title>Streptomyces sp. ASO4wet.</title>
        <authorList>
            <person name="Risdian C."/>
            <person name="Landwehr W."/>
            <person name="Schupp P."/>
            <person name="Wink J."/>
        </authorList>
    </citation>
    <scope>NUCLEOTIDE SEQUENCE [LARGE SCALE GENOMIC DNA]</scope>
    <source>
        <strain evidence="6">ASO4wet</strain>
    </source>
</reference>
<dbReference type="RefSeq" id="WP_197348797.1">
    <property type="nucleotide sequence ID" value="NZ_CP048882.1"/>
</dbReference>
<accession>A0A7T1WQK6</accession>
<dbReference type="Pfam" id="PF02775">
    <property type="entry name" value="TPP_enzyme_C"/>
    <property type="match status" value="1"/>
</dbReference>
<keyword evidence="2" id="KW-0786">Thiamine pyrophosphate</keyword>
<dbReference type="PANTHER" id="PTHR18968:SF86">
    <property type="entry name" value="ACETOLACTATE SYNTHASE LARGE SUBUNIT ILVX-RELATED"/>
    <property type="match status" value="1"/>
</dbReference>
<dbReference type="Gene3D" id="3.40.50.970">
    <property type="match status" value="2"/>
</dbReference>
<dbReference type="SUPFAM" id="SSF52518">
    <property type="entry name" value="Thiamin diphosphate-binding fold (THDP-binding)"/>
    <property type="match status" value="2"/>
</dbReference>
<dbReference type="KEGG" id="sbat:G4Z16_01560"/>
<dbReference type="GO" id="GO:0003984">
    <property type="term" value="F:acetolactate synthase activity"/>
    <property type="evidence" value="ECO:0007669"/>
    <property type="project" value="TreeGrafter"/>
</dbReference>
<evidence type="ECO:0000313" key="6">
    <source>
        <dbReference type="Proteomes" id="UP000595046"/>
    </source>
</evidence>